<evidence type="ECO:0000313" key="3">
    <source>
        <dbReference type="Proteomes" id="UP001286313"/>
    </source>
</evidence>
<feature type="compositionally biased region" description="Pro residues" evidence="1">
    <location>
        <begin position="112"/>
        <end position="121"/>
    </location>
</feature>
<evidence type="ECO:0000256" key="1">
    <source>
        <dbReference type="SAM" id="MobiDB-lite"/>
    </source>
</evidence>
<organism evidence="2 3">
    <name type="scientific">Petrolisthes cinctipes</name>
    <name type="common">Flat porcelain crab</name>
    <dbReference type="NCBI Taxonomy" id="88211"/>
    <lineage>
        <taxon>Eukaryota</taxon>
        <taxon>Metazoa</taxon>
        <taxon>Ecdysozoa</taxon>
        <taxon>Arthropoda</taxon>
        <taxon>Crustacea</taxon>
        <taxon>Multicrustacea</taxon>
        <taxon>Malacostraca</taxon>
        <taxon>Eumalacostraca</taxon>
        <taxon>Eucarida</taxon>
        <taxon>Decapoda</taxon>
        <taxon>Pleocyemata</taxon>
        <taxon>Anomura</taxon>
        <taxon>Galatheoidea</taxon>
        <taxon>Porcellanidae</taxon>
        <taxon>Petrolisthes</taxon>
    </lineage>
</organism>
<comment type="caution">
    <text evidence="2">The sequence shown here is derived from an EMBL/GenBank/DDBJ whole genome shotgun (WGS) entry which is preliminary data.</text>
</comment>
<dbReference type="EMBL" id="JAWQEG010008179">
    <property type="protein sequence ID" value="KAK3850832.1"/>
    <property type="molecule type" value="Genomic_DNA"/>
</dbReference>
<feature type="compositionally biased region" description="Polar residues" evidence="1">
    <location>
        <begin position="209"/>
        <end position="220"/>
    </location>
</feature>
<feature type="region of interest" description="Disordered" evidence="1">
    <location>
        <begin position="201"/>
        <end position="220"/>
    </location>
</feature>
<evidence type="ECO:0000313" key="2">
    <source>
        <dbReference type="EMBL" id="KAK3850832.1"/>
    </source>
</evidence>
<reference evidence="2" key="1">
    <citation type="submission" date="2023-10" db="EMBL/GenBank/DDBJ databases">
        <title>Genome assemblies of two species of porcelain crab, Petrolisthes cinctipes and Petrolisthes manimaculis (Anomura: Porcellanidae).</title>
        <authorList>
            <person name="Angst P."/>
        </authorList>
    </citation>
    <scope>NUCLEOTIDE SEQUENCE</scope>
    <source>
        <strain evidence="2">PB745_01</strain>
        <tissue evidence="2">Gill</tissue>
    </source>
</reference>
<dbReference type="AlphaFoldDB" id="A0AAE1BIQ8"/>
<dbReference type="Proteomes" id="UP001286313">
    <property type="component" value="Unassembled WGS sequence"/>
</dbReference>
<accession>A0AAE1BIQ8</accession>
<keyword evidence="3" id="KW-1185">Reference proteome</keyword>
<feature type="region of interest" description="Disordered" evidence="1">
    <location>
        <begin position="95"/>
        <end position="134"/>
    </location>
</feature>
<proteinExistence type="predicted"/>
<sequence length="220" mass="24335">MQDSSGDKQAYITLYIRIFSAWPGEEVEECEVLCHVRVVNEGCDVNINSLHAVNLSSLCITPPLSPNPTRPFIPHLNSPQPTATHLSLLTHLAIPNPSHHTTSQLTSTHCNPPLPPNPPRYSRPNPSHHTSTHLNPHSLLTHLAIPNPSHQTSTHLKPHSLLTHLAIPNPTQPDPSDYTLLYFNPHSLLTHLAIPNPTQPITLHPPLLQPNTPSLRQHPN</sequence>
<feature type="compositionally biased region" description="Low complexity" evidence="1">
    <location>
        <begin position="95"/>
        <end position="111"/>
    </location>
</feature>
<name>A0AAE1BIQ8_PETCI</name>
<gene>
    <name evidence="2" type="ORF">Pcinc_042487</name>
</gene>
<protein>
    <submittedName>
        <fullName evidence="2">Uncharacterized protein</fullName>
    </submittedName>
</protein>